<dbReference type="InterPro" id="IPR023614">
    <property type="entry name" value="Porin_dom_sf"/>
</dbReference>
<dbReference type="PANTHER" id="PTHR10802">
    <property type="entry name" value="MITOCHONDRIAL IMPORT RECEPTOR SUBUNIT TOM40"/>
    <property type="match status" value="1"/>
</dbReference>
<gene>
    <name evidence="14" type="ORF">BJ322DRAFT_1040374</name>
</gene>
<evidence type="ECO:0000256" key="7">
    <source>
        <dbReference type="ARBA" id="ARBA00022927"/>
    </source>
</evidence>
<keyword evidence="15" id="KW-1185">Reference proteome</keyword>
<dbReference type="GO" id="GO:0030150">
    <property type="term" value="P:protein import into mitochondrial matrix"/>
    <property type="evidence" value="ECO:0007669"/>
    <property type="project" value="InterPro"/>
</dbReference>
<dbReference type="AlphaFoldDB" id="A0A9P6HNV5"/>
<dbReference type="FunFam" id="2.40.160.10:FF:000009">
    <property type="entry name" value="Mitochondrial import receptor subunit TOM40"/>
    <property type="match status" value="1"/>
</dbReference>
<dbReference type="GO" id="GO:0015288">
    <property type="term" value="F:porin activity"/>
    <property type="evidence" value="ECO:0007669"/>
    <property type="project" value="UniProtKB-KW"/>
</dbReference>
<evidence type="ECO:0000313" key="15">
    <source>
        <dbReference type="Proteomes" id="UP000736335"/>
    </source>
</evidence>
<evidence type="ECO:0000256" key="9">
    <source>
        <dbReference type="ARBA" id="ARBA00023114"/>
    </source>
</evidence>
<reference evidence="14" key="2">
    <citation type="submission" date="2020-11" db="EMBL/GenBank/DDBJ databases">
        <authorList>
            <consortium name="DOE Joint Genome Institute"/>
            <person name="Kuo A."/>
            <person name="Miyauchi S."/>
            <person name="Kiss E."/>
            <person name="Drula E."/>
            <person name="Kohler A."/>
            <person name="Sanchez-Garcia M."/>
            <person name="Andreopoulos B."/>
            <person name="Barry K.W."/>
            <person name="Bonito G."/>
            <person name="Buee M."/>
            <person name="Carver A."/>
            <person name="Chen C."/>
            <person name="Cichocki N."/>
            <person name="Clum A."/>
            <person name="Culley D."/>
            <person name="Crous P.W."/>
            <person name="Fauchery L."/>
            <person name="Girlanda M."/>
            <person name="Hayes R."/>
            <person name="Keri Z."/>
            <person name="Labutti K."/>
            <person name="Lipzen A."/>
            <person name="Lombard V."/>
            <person name="Magnuson J."/>
            <person name="Maillard F."/>
            <person name="Morin E."/>
            <person name="Murat C."/>
            <person name="Nolan M."/>
            <person name="Ohm R."/>
            <person name="Pangilinan J."/>
            <person name="Pereira M."/>
            <person name="Perotto S."/>
            <person name="Peter M."/>
            <person name="Riley R."/>
            <person name="Sitrit Y."/>
            <person name="Stielow B."/>
            <person name="Szollosi G."/>
            <person name="Zifcakova L."/>
            <person name="Stursova M."/>
            <person name="Spatafora J.W."/>
            <person name="Tedersoo L."/>
            <person name="Vaario L.-M."/>
            <person name="Yamada A."/>
            <person name="Yan M."/>
            <person name="Wang P."/>
            <person name="Xu J."/>
            <person name="Bruns T."/>
            <person name="Baldrian P."/>
            <person name="Vilgalys R."/>
            <person name="Henrissat B."/>
            <person name="Grigoriev I.V."/>
            <person name="Hibbett D."/>
            <person name="Nagy L.G."/>
            <person name="Martin F.M."/>
        </authorList>
    </citation>
    <scope>NUCLEOTIDE SEQUENCE</scope>
    <source>
        <strain evidence="14">UH-Tt-Lm1</strain>
    </source>
</reference>
<proteinExistence type="inferred from homology"/>
<reference evidence="14" key="1">
    <citation type="journal article" date="2020" name="Nat. Commun.">
        <title>Large-scale genome sequencing of mycorrhizal fungi provides insights into the early evolution of symbiotic traits.</title>
        <authorList>
            <person name="Miyauchi S."/>
            <person name="Kiss E."/>
            <person name="Kuo A."/>
            <person name="Drula E."/>
            <person name="Kohler A."/>
            <person name="Sanchez-Garcia M."/>
            <person name="Morin E."/>
            <person name="Andreopoulos B."/>
            <person name="Barry K.W."/>
            <person name="Bonito G."/>
            <person name="Buee M."/>
            <person name="Carver A."/>
            <person name="Chen C."/>
            <person name="Cichocki N."/>
            <person name="Clum A."/>
            <person name="Culley D."/>
            <person name="Crous P.W."/>
            <person name="Fauchery L."/>
            <person name="Girlanda M."/>
            <person name="Hayes R.D."/>
            <person name="Keri Z."/>
            <person name="LaButti K."/>
            <person name="Lipzen A."/>
            <person name="Lombard V."/>
            <person name="Magnuson J."/>
            <person name="Maillard F."/>
            <person name="Murat C."/>
            <person name="Nolan M."/>
            <person name="Ohm R.A."/>
            <person name="Pangilinan J."/>
            <person name="Pereira M.F."/>
            <person name="Perotto S."/>
            <person name="Peter M."/>
            <person name="Pfister S."/>
            <person name="Riley R."/>
            <person name="Sitrit Y."/>
            <person name="Stielow J.B."/>
            <person name="Szollosi G."/>
            <person name="Zifcakova L."/>
            <person name="Stursova M."/>
            <person name="Spatafora J.W."/>
            <person name="Tedersoo L."/>
            <person name="Vaario L.M."/>
            <person name="Yamada A."/>
            <person name="Yan M."/>
            <person name="Wang P."/>
            <person name="Xu J."/>
            <person name="Bruns T."/>
            <person name="Baldrian P."/>
            <person name="Vilgalys R."/>
            <person name="Dunand C."/>
            <person name="Henrissat B."/>
            <person name="Grigoriev I.V."/>
            <person name="Hibbett D."/>
            <person name="Nagy L.G."/>
            <person name="Martin F.M."/>
        </authorList>
    </citation>
    <scope>NUCLEOTIDE SEQUENCE</scope>
    <source>
        <strain evidence="14">UH-Tt-Lm1</strain>
    </source>
</reference>
<accession>A0A9P6HNV5</accession>
<keyword evidence="9" id="KW-0626">Porin</keyword>
<keyword evidence="8" id="KW-0406">Ion transport</keyword>
<evidence type="ECO:0000256" key="8">
    <source>
        <dbReference type="ARBA" id="ARBA00023065"/>
    </source>
</evidence>
<evidence type="ECO:0000256" key="10">
    <source>
        <dbReference type="ARBA" id="ARBA00023128"/>
    </source>
</evidence>
<dbReference type="GO" id="GO:0006811">
    <property type="term" value="P:monoatomic ion transport"/>
    <property type="evidence" value="ECO:0007669"/>
    <property type="project" value="UniProtKB-KW"/>
</dbReference>
<comment type="caution">
    <text evidence="14">The sequence shown here is derived from an EMBL/GenBank/DDBJ whole genome shotgun (WGS) entry which is preliminary data.</text>
</comment>
<comment type="subcellular location">
    <subcellularLocation>
        <location evidence="1">Mitochondrion outer membrane</location>
        <topology evidence="1">Multi-pass membrane protein</topology>
    </subcellularLocation>
</comment>
<comment type="function">
    <text evidence="12">Channel-forming protein essential for import of protein precursors into mitochondria.</text>
</comment>
<keyword evidence="5" id="KW-0812">Transmembrane</keyword>
<keyword evidence="4" id="KW-1134">Transmembrane beta strand</keyword>
<evidence type="ECO:0000256" key="5">
    <source>
        <dbReference type="ARBA" id="ARBA00022692"/>
    </source>
</evidence>
<keyword evidence="6" id="KW-1000">Mitochondrion outer membrane</keyword>
<dbReference type="CDD" id="cd07305">
    <property type="entry name" value="Porin3_Tom40"/>
    <property type="match status" value="1"/>
</dbReference>
<dbReference type="Gene3D" id="2.40.160.10">
    <property type="entry name" value="Porin"/>
    <property type="match status" value="1"/>
</dbReference>
<dbReference type="GO" id="GO:0005741">
    <property type="term" value="C:mitochondrial outer membrane"/>
    <property type="evidence" value="ECO:0007669"/>
    <property type="project" value="UniProtKB-SubCell"/>
</dbReference>
<evidence type="ECO:0000256" key="11">
    <source>
        <dbReference type="ARBA" id="ARBA00023136"/>
    </source>
</evidence>
<evidence type="ECO:0000313" key="14">
    <source>
        <dbReference type="EMBL" id="KAF9791200.1"/>
    </source>
</evidence>
<keyword evidence="10" id="KW-0496">Mitochondrion</keyword>
<dbReference type="OrthoDB" id="19656at2759"/>
<evidence type="ECO:0000256" key="12">
    <source>
        <dbReference type="ARBA" id="ARBA00053390"/>
    </source>
</evidence>
<dbReference type="EMBL" id="WIUZ02000002">
    <property type="protein sequence ID" value="KAF9791200.1"/>
    <property type="molecule type" value="Genomic_DNA"/>
</dbReference>
<evidence type="ECO:0000256" key="2">
    <source>
        <dbReference type="ARBA" id="ARBA00010510"/>
    </source>
</evidence>
<organism evidence="14 15">
    <name type="scientific">Thelephora terrestris</name>
    <dbReference type="NCBI Taxonomy" id="56493"/>
    <lineage>
        <taxon>Eukaryota</taxon>
        <taxon>Fungi</taxon>
        <taxon>Dikarya</taxon>
        <taxon>Basidiomycota</taxon>
        <taxon>Agaricomycotina</taxon>
        <taxon>Agaricomycetes</taxon>
        <taxon>Thelephorales</taxon>
        <taxon>Thelephoraceae</taxon>
        <taxon>Thelephora</taxon>
    </lineage>
</organism>
<dbReference type="InterPro" id="IPR037930">
    <property type="entry name" value="Tom40"/>
</dbReference>
<name>A0A9P6HNV5_9AGAM</name>
<dbReference type="Pfam" id="PF01459">
    <property type="entry name" value="Porin_3"/>
    <property type="match status" value="1"/>
</dbReference>
<evidence type="ECO:0000256" key="4">
    <source>
        <dbReference type="ARBA" id="ARBA00022452"/>
    </source>
</evidence>
<protein>
    <recommendedName>
        <fullName evidence="13">Translocase of outer membrane 40 kDa subunit</fullName>
    </recommendedName>
</protein>
<dbReference type="Proteomes" id="UP000736335">
    <property type="component" value="Unassembled WGS sequence"/>
</dbReference>
<evidence type="ECO:0000256" key="13">
    <source>
        <dbReference type="ARBA" id="ARBA00078731"/>
    </source>
</evidence>
<evidence type="ECO:0000256" key="1">
    <source>
        <dbReference type="ARBA" id="ARBA00004374"/>
    </source>
</evidence>
<evidence type="ECO:0000256" key="6">
    <source>
        <dbReference type="ARBA" id="ARBA00022787"/>
    </source>
</evidence>
<dbReference type="GO" id="GO:0046930">
    <property type="term" value="C:pore complex"/>
    <property type="evidence" value="ECO:0007669"/>
    <property type="project" value="UniProtKB-KW"/>
</dbReference>
<sequence length="336" mass="36360">MASASSSSPFTSVVSPLTNVYGRFSKWRAAFGLPNPGTVENLTKEVKSTHLTNFFFDGARADLAKNLSVSPLFQVTHSFSLASQTAPPTYNFGAVFANNSILLTGNVDSEGNVNGRLNHGWTPASVTKVQAQLSQQAGHNMIHLEHDYQGSDYSANFKALNPSPTDFGGMYFASYLQSVTKNLAVGFESLHQRASGMTDTSTSYLAKYTGSERDWIATAQLQPSGALQATYWQKLGEKVEAAADLHLVNAPQRRDAVATLGLKYDLRMSTFRAQLDSTGKVSALLEQRFAPTFAFLVSGEIDHFKNAARIGMGVMIESGSMSPEEMGMQPPPQPPV</sequence>
<evidence type="ECO:0000256" key="3">
    <source>
        <dbReference type="ARBA" id="ARBA00022448"/>
    </source>
</evidence>
<keyword evidence="7" id="KW-0653">Protein transport</keyword>
<keyword evidence="11" id="KW-0472">Membrane</keyword>
<dbReference type="InterPro" id="IPR027246">
    <property type="entry name" value="Porin_Euk/Tom40"/>
</dbReference>
<keyword evidence="3" id="KW-0813">Transport</keyword>
<dbReference type="GO" id="GO:0008320">
    <property type="term" value="F:protein transmembrane transporter activity"/>
    <property type="evidence" value="ECO:0007669"/>
    <property type="project" value="InterPro"/>
</dbReference>
<comment type="similarity">
    <text evidence="2">Belongs to the Tom40 family.</text>
</comment>